<accession>A0A0F9LKZ9</accession>
<comment type="caution">
    <text evidence="2">The sequence shown here is derived from an EMBL/GenBank/DDBJ whole genome shotgun (WGS) entry which is preliminary data.</text>
</comment>
<dbReference type="AlphaFoldDB" id="A0A0F9LKZ9"/>
<name>A0A0F9LKZ9_9ZZZZ</name>
<feature type="transmembrane region" description="Helical" evidence="1">
    <location>
        <begin position="12"/>
        <end position="33"/>
    </location>
</feature>
<keyword evidence="1" id="KW-0472">Membrane</keyword>
<keyword evidence="1" id="KW-0812">Transmembrane</keyword>
<protein>
    <submittedName>
        <fullName evidence="2">Uncharacterized protein</fullName>
    </submittedName>
</protein>
<feature type="transmembrane region" description="Helical" evidence="1">
    <location>
        <begin position="39"/>
        <end position="58"/>
    </location>
</feature>
<gene>
    <name evidence="2" type="ORF">LCGC14_1496190</name>
</gene>
<dbReference type="EMBL" id="LAZR01010807">
    <property type="protein sequence ID" value="KKM64955.1"/>
    <property type="molecule type" value="Genomic_DNA"/>
</dbReference>
<evidence type="ECO:0000313" key="2">
    <source>
        <dbReference type="EMBL" id="KKM64955.1"/>
    </source>
</evidence>
<keyword evidence="1" id="KW-1133">Transmembrane helix</keyword>
<organism evidence="2">
    <name type="scientific">marine sediment metagenome</name>
    <dbReference type="NCBI Taxonomy" id="412755"/>
    <lineage>
        <taxon>unclassified sequences</taxon>
        <taxon>metagenomes</taxon>
        <taxon>ecological metagenomes</taxon>
    </lineage>
</organism>
<sequence length="65" mass="6940">MTIETPLPRMASWELLVVWITVGAFLGTLGGLAFGAVRLGVGIGVGCTLVLGVVLETLQRWKESR</sequence>
<evidence type="ECO:0000256" key="1">
    <source>
        <dbReference type="SAM" id="Phobius"/>
    </source>
</evidence>
<proteinExistence type="predicted"/>
<reference evidence="2" key="1">
    <citation type="journal article" date="2015" name="Nature">
        <title>Complex archaea that bridge the gap between prokaryotes and eukaryotes.</title>
        <authorList>
            <person name="Spang A."/>
            <person name="Saw J.H."/>
            <person name="Jorgensen S.L."/>
            <person name="Zaremba-Niedzwiedzka K."/>
            <person name="Martijn J."/>
            <person name="Lind A.E."/>
            <person name="van Eijk R."/>
            <person name="Schleper C."/>
            <person name="Guy L."/>
            <person name="Ettema T.J."/>
        </authorList>
    </citation>
    <scope>NUCLEOTIDE SEQUENCE</scope>
</reference>